<proteinExistence type="inferred from homology"/>
<evidence type="ECO:0000256" key="6">
    <source>
        <dbReference type="ARBA" id="ARBA00022723"/>
    </source>
</evidence>
<keyword evidence="5 9" id="KW-0548">Nucleotidyltransferase</keyword>
<protein>
    <recommendedName>
        <fullName evidence="3 9">Glucose-1-phosphate thymidylyltransferase</fullName>
        <ecNumber evidence="3 9">2.7.7.24</ecNumber>
    </recommendedName>
</protein>
<comment type="catalytic activity">
    <reaction evidence="8 9">
        <text>dTTP + alpha-D-glucose 1-phosphate + H(+) = dTDP-alpha-D-glucose + diphosphate</text>
        <dbReference type="Rhea" id="RHEA:15225"/>
        <dbReference type="ChEBI" id="CHEBI:15378"/>
        <dbReference type="ChEBI" id="CHEBI:33019"/>
        <dbReference type="ChEBI" id="CHEBI:37568"/>
        <dbReference type="ChEBI" id="CHEBI:57477"/>
        <dbReference type="ChEBI" id="CHEBI:58601"/>
        <dbReference type="EC" id="2.7.7.24"/>
    </reaction>
</comment>
<dbReference type="PANTHER" id="PTHR43532">
    <property type="entry name" value="GLUCOSE-1-PHOSPHATE THYMIDYLYLTRANSFERASE"/>
    <property type="match status" value="1"/>
</dbReference>
<comment type="function">
    <text evidence="9">Catalyzes the formation of dTDP-glucose, from dTTP and glucose 1-phosphate, as well as its pyrophosphorolysis.</text>
</comment>
<dbReference type="InterPro" id="IPR005907">
    <property type="entry name" value="G1P_thy_trans_s"/>
</dbReference>
<keyword evidence="4 9" id="KW-0808">Transferase</keyword>
<dbReference type="EMBL" id="FNWO01000003">
    <property type="protein sequence ID" value="SEH30169.1"/>
    <property type="molecule type" value="Genomic_DNA"/>
</dbReference>
<dbReference type="GO" id="GO:0046872">
    <property type="term" value="F:metal ion binding"/>
    <property type="evidence" value="ECO:0007669"/>
    <property type="project" value="UniProtKB-KW"/>
</dbReference>
<comment type="similarity">
    <text evidence="2 9">Belongs to the glucose-1-phosphate thymidylyltransferase family.</text>
</comment>
<dbReference type="AlphaFoldDB" id="A0A1H6H3B3"/>
<accession>A0A1H6H3B3</accession>
<dbReference type="CDD" id="cd02538">
    <property type="entry name" value="G1P_TT_short"/>
    <property type="match status" value="1"/>
</dbReference>
<dbReference type="PANTHER" id="PTHR43532:SF1">
    <property type="entry name" value="GLUCOSE-1-PHOSPHATE THYMIDYLYLTRANSFERASE 1"/>
    <property type="match status" value="1"/>
</dbReference>
<dbReference type="SUPFAM" id="SSF53448">
    <property type="entry name" value="Nucleotide-diphospho-sugar transferases"/>
    <property type="match status" value="1"/>
</dbReference>
<evidence type="ECO:0000313" key="12">
    <source>
        <dbReference type="Proteomes" id="UP000182983"/>
    </source>
</evidence>
<reference evidence="12" key="1">
    <citation type="submission" date="2016-10" db="EMBL/GenBank/DDBJ databases">
        <authorList>
            <person name="Varghese N."/>
            <person name="Submissions S."/>
        </authorList>
    </citation>
    <scope>NUCLEOTIDE SEQUENCE [LARGE SCALE GENOMIC DNA]</scope>
    <source>
        <strain evidence="12">DSM 13234</strain>
    </source>
</reference>
<dbReference type="OrthoDB" id="9803871at2"/>
<evidence type="ECO:0000256" key="5">
    <source>
        <dbReference type="ARBA" id="ARBA00022695"/>
    </source>
</evidence>
<comment type="cofactor">
    <cofactor evidence="1">
        <name>Mg(2+)</name>
        <dbReference type="ChEBI" id="CHEBI:18420"/>
    </cofactor>
</comment>
<keyword evidence="7 9" id="KW-0460">Magnesium</keyword>
<dbReference type="InterPro" id="IPR029044">
    <property type="entry name" value="Nucleotide-diphossugar_trans"/>
</dbReference>
<sequence length="300" mass="33063">MNTSVKGILLAGGSGTRLHPLTQAVNKHLLAVYDKPMIYYPLTALMLAGVRDITLISTPDALPQFRQVLGDGSRWGLTLTYRPQARPEGIAQAFRIAEEDIAGHRVALMLGDNILYGSGLPKQMRLAAERVEGATIFAYRVANPERFGVVTLDRAGQPLELVEKPQNPVSHWAVPGLYFYDQKVLEIAAALKPSARGELEITDVNRVYLERGQLRVELMGRGCAWLDSGTAESLFEATQFVRVFEERTGLKIASPEEVAYRMGYIALDQLRELARAQSKSSYGAYLAQLAQAEGEFNPAL</sequence>
<evidence type="ECO:0000313" key="11">
    <source>
        <dbReference type="EMBL" id="SEH30169.1"/>
    </source>
</evidence>
<evidence type="ECO:0000256" key="3">
    <source>
        <dbReference type="ARBA" id="ARBA00012461"/>
    </source>
</evidence>
<dbReference type="EC" id="2.7.7.24" evidence="3 9"/>
<feature type="domain" description="Nucleotidyl transferase" evidence="10">
    <location>
        <begin position="6"/>
        <end position="241"/>
    </location>
</feature>
<dbReference type="FunFam" id="3.90.550.10:FF:000023">
    <property type="entry name" value="Glucose-1-phosphate thymidylyltransferase"/>
    <property type="match status" value="1"/>
</dbReference>
<evidence type="ECO:0000256" key="8">
    <source>
        <dbReference type="ARBA" id="ARBA00049336"/>
    </source>
</evidence>
<keyword evidence="12" id="KW-1185">Reference proteome</keyword>
<dbReference type="GO" id="GO:0008879">
    <property type="term" value="F:glucose-1-phosphate thymidylyltransferase activity"/>
    <property type="evidence" value="ECO:0007669"/>
    <property type="project" value="UniProtKB-EC"/>
</dbReference>
<dbReference type="Pfam" id="PF00483">
    <property type="entry name" value="NTP_transferase"/>
    <property type="match status" value="1"/>
</dbReference>
<keyword evidence="6 9" id="KW-0479">Metal-binding</keyword>
<dbReference type="Gene3D" id="3.90.550.10">
    <property type="entry name" value="Spore Coat Polysaccharide Biosynthesis Protein SpsA, Chain A"/>
    <property type="match status" value="1"/>
</dbReference>
<evidence type="ECO:0000256" key="9">
    <source>
        <dbReference type="RuleBase" id="RU003706"/>
    </source>
</evidence>
<name>A0A1H6H3B3_MAGFU</name>
<dbReference type="InterPro" id="IPR005835">
    <property type="entry name" value="NTP_transferase_dom"/>
</dbReference>
<evidence type="ECO:0000256" key="7">
    <source>
        <dbReference type="ARBA" id="ARBA00022842"/>
    </source>
</evidence>
<dbReference type="NCBIfam" id="TIGR01207">
    <property type="entry name" value="rmlA"/>
    <property type="match status" value="1"/>
</dbReference>
<dbReference type="Proteomes" id="UP000182983">
    <property type="component" value="Unassembled WGS sequence"/>
</dbReference>
<organism evidence="11 12">
    <name type="scientific">Magnetospirillum fulvum</name>
    <name type="common">Rhodospirillum fulvum</name>
    <dbReference type="NCBI Taxonomy" id="1082"/>
    <lineage>
        <taxon>Bacteria</taxon>
        <taxon>Pseudomonadati</taxon>
        <taxon>Pseudomonadota</taxon>
        <taxon>Alphaproteobacteria</taxon>
        <taxon>Rhodospirillales</taxon>
        <taxon>Rhodospirillaceae</taxon>
        <taxon>Magnetospirillum</taxon>
    </lineage>
</organism>
<evidence type="ECO:0000256" key="4">
    <source>
        <dbReference type="ARBA" id="ARBA00022679"/>
    </source>
</evidence>
<evidence type="ECO:0000256" key="1">
    <source>
        <dbReference type="ARBA" id="ARBA00001946"/>
    </source>
</evidence>
<gene>
    <name evidence="11" type="ORF">SAMN04244559_00873</name>
</gene>
<evidence type="ECO:0000256" key="2">
    <source>
        <dbReference type="ARBA" id="ARBA00010480"/>
    </source>
</evidence>
<evidence type="ECO:0000259" key="10">
    <source>
        <dbReference type="Pfam" id="PF00483"/>
    </source>
</evidence>